<evidence type="ECO:0000256" key="1">
    <source>
        <dbReference type="ARBA" id="ARBA00010641"/>
    </source>
</evidence>
<dbReference type="NCBIfam" id="TIGR02937">
    <property type="entry name" value="sigma70-ECF"/>
    <property type="match status" value="1"/>
</dbReference>
<dbReference type="CDD" id="cd06171">
    <property type="entry name" value="Sigma70_r4"/>
    <property type="match status" value="1"/>
</dbReference>
<dbReference type="InterPro" id="IPR013324">
    <property type="entry name" value="RNA_pol_sigma_r3/r4-like"/>
</dbReference>
<feature type="domain" description="RNA polymerase sigma factor 70 region 4 type 2" evidence="8">
    <location>
        <begin position="105"/>
        <end position="157"/>
    </location>
</feature>
<comment type="caution">
    <text evidence="9">The sequence shown here is derived from an EMBL/GenBank/DDBJ whole genome shotgun (WGS) entry which is preliminary data.</text>
</comment>
<dbReference type="InterPro" id="IPR036388">
    <property type="entry name" value="WH-like_DNA-bd_sf"/>
</dbReference>
<evidence type="ECO:0000256" key="5">
    <source>
        <dbReference type="ARBA" id="ARBA00023163"/>
    </source>
</evidence>
<dbReference type="NCBIfam" id="TIGR02983">
    <property type="entry name" value="SigE-fam_strep"/>
    <property type="match status" value="1"/>
</dbReference>
<feature type="domain" description="RNA polymerase sigma-70 region 2" evidence="7">
    <location>
        <begin position="16"/>
        <end position="80"/>
    </location>
</feature>
<dbReference type="InterPro" id="IPR013249">
    <property type="entry name" value="RNA_pol_sigma70_r4_t2"/>
</dbReference>
<dbReference type="InterPro" id="IPR013325">
    <property type="entry name" value="RNA_pol_sigma_r2"/>
</dbReference>
<dbReference type="GO" id="GO:0006352">
    <property type="term" value="P:DNA-templated transcription initiation"/>
    <property type="evidence" value="ECO:0007669"/>
    <property type="project" value="InterPro"/>
</dbReference>
<dbReference type="Pfam" id="PF08281">
    <property type="entry name" value="Sigma70_r4_2"/>
    <property type="match status" value="1"/>
</dbReference>
<keyword evidence="3" id="KW-0731">Sigma factor</keyword>
<dbReference type="InterPro" id="IPR014284">
    <property type="entry name" value="RNA_pol_sigma-70_dom"/>
</dbReference>
<dbReference type="InterPro" id="IPR014325">
    <property type="entry name" value="RNA_pol_sigma-E_actinobac"/>
</dbReference>
<organism evidence="9 10">
    <name type="scientific">Nocardioides glacieisoli</name>
    <dbReference type="NCBI Taxonomy" id="1168730"/>
    <lineage>
        <taxon>Bacteria</taxon>
        <taxon>Bacillati</taxon>
        <taxon>Actinomycetota</taxon>
        <taxon>Actinomycetes</taxon>
        <taxon>Propionibacteriales</taxon>
        <taxon>Nocardioidaceae</taxon>
        <taxon>Nocardioides</taxon>
    </lineage>
</organism>
<dbReference type="RefSeq" id="WP_129473421.1">
    <property type="nucleotide sequence ID" value="NZ_SDWS01000001.1"/>
</dbReference>
<dbReference type="SUPFAM" id="SSF88946">
    <property type="entry name" value="Sigma2 domain of RNA polymerase sigma factors"/>
    <property type="match status" value="1"/>
</dbReference>
<dbReference type="SUPFAM" id="SSF88659">
    <property type="entry name" value="Sigma3 and sigma4 domains of RNA polymerase sigma factors"/>
    <property type="match status" value="1"/>
</dbReference>
<evidence type="ECO:0000256" key="6">
    <source>
        <dbReference type="SAM" id="MobiDB-lite"/>
    </source>
</evidence>
<evidence type="ECO:0000259" key="8">
    <source>
        <dbReference type="Pfam" id="PF08281"/>
    </source>
</evidence>
<dbReference type="PANTHER" id="PTHR43133">
    <property type="entry name" value="RNA POLYMERASE ECF-TYPE SIGMA FACTO"/>
    <property type="match status" value="1"/>
</dbReference>
<dbReference type="Pfam" id="PF04542">
    <property type="entry name" value="Sigma70_r2"/>
    <property type="match status" value="1"/>
</dbReference>
<evidence type="ECO:0000256" key="4">
    <source>
        <dbReference type="ARBA" id="ARBA00023125"/>
    </source>
</evidence>
<protein>
    <submittedName>
        <fullName evidence="9">SigE family RNA polymerase sigma factor</fullName>
    </submittedName>
</protein>
<dbReference type="InterPro" id="IPR039425">
    <property type="entry name" value="RNA_pol_sigma-70-like"/>
</dbReference>
<evidence type="ECO:0000259" key="7">
    <source>
        <dbReference type="Pfam" id="PF04542"/>
    </source>
</evidence>
<dbReference type="GO" id="GO:0016987">
    <property type="term" value="F:sigma factor activity"/>
    <property type="evidence" value="ECO:0007669"/>
    <property type="project" value="UniProtKB-KW"/>
</dbReference>
<dbReference type="AlphaFoldDB" id="A0A4V1RLP2"/>
<dbReference type="InterPro" id="IPR007627">
    <property type="entry name" value="RNA_pol_sigma70_r2"/>
</dbReference>
<accession>A0A4V1RLP2</accession>
<feature type="region of interest" description="Disordered" evidence="6">
    <location>
        <begin position="160"/>
        <end position="182"/>
    </location>
</feature>
<dbReference type="PANTHER" id="PTHR43133:SF50">
    <property type="entry name" value="ECF RNA POLYMERASE SIGMA FACTOR SIGM"/>
    <property type="match status" value="1"/>
</dbReference>
<evidence type="ECO:0000313" key="10">
    <source>
        <dbReference type="Proteomes" id="UP000291838"/>
    </source>
</evidence>
<evidence type="ECO:0000256" key="3">
    <source>
        <dbReference type="ARBA" id="ARBA00023082"/>
    </source>
</evidence>
<sequence length="182" mass="20465">MRRAEREAAYSAFVLSRQDHLRRIAYALCGNWHDADDLLQVALTRLYTAWPRISSDGNPEAYVRTILMRANVDNHRLRGRRVRTARLDAAGDPAALAGLPVDERDALIEAVQRLPEMQRKVIVLRHWLGFDVHETARELNISDGTVKSHSSRGLAALRARLDAESDEEEQPTGAVGHQAQRA</sequence>
<keyword evidence="5" id="KW-0804">Transcription</keyword>
<proteinExistence type="inferred from homology"/>
<gene>
    <name evidence="9" type="ORF">EUA06_02565</name>
</gene>
<keyword evidence="10" id="KW-1185">Reference proteome</keyword>
<evidence type="ECO:0000313" key="9">
    <source>
        <dbReference type="EMBL" id="RYB96472.1"/>
    </source>
</evidence>
<dbReference type="Gene3D" id="1.10.10.10">
    <property type="entry name" value="Winged helix-like DNA-binding domain superfamily/Winged helix DNA-binding domain"/>
    <property type="match status" value="1"/>
</dbReference>
<dbReference type="Gene3D" id="1.10.1740.10">
    <property type="match status" value="1"/>
</dbReference>
<dbReference type="OrthoDB" id="3292386at2"/>
<dbReference type="EMBL" id="SDWS01000001">
    <property type="protein sequence ID" value="RYB96472.1"/>
    <property type="molecule type" value="Genomic_DNA"/>
</dbReference>
<dbReference type="GO" id="GO:0003677">
    <property type="term" value="F:DNA binding"/>
    <property type="evidence" value="ECO:0007669"/>
    <property type="project" value="UniProtKB-KW"/>
</dbReference>
<name>A0A4V1RLP2_9ACTN</name>
<reference evidence="9 10" key="1">
    <citation type="submission" date="2019-01" db="EMBL/GenBank/DDBJ databases">
        <title>Novel species of Nocardioides.</title>
        <authorList>
            <person name="Liu Q."/>
            <person name="Xin Y.-H."/>
        </authorList>
    </citation>
    <scope>NUCLEOTIDE SEQUENCE [LARGE SCALE GENOMIC DNA]</scope>
    <source>
        <strain evidence="9 10">HLT3-15</strain>
    </source>
</reference>
<dbReference type="Proteomes" id="UP000291838">
    <property type="component" value="Unassembled WGS sequence"/>
</dbReference>
<evidence type="ECO:0000256" key="2">
    <source>
        <dbReference type="ARBA" id="ARBA00023015"/>
    </source>
</evidence>
<comment type="similarity">
    <text evidence="1">Belongs to the sigma-70 factor family. ECF subfamily.</text>
</comment>
<keyword evidence="2" id="KW-0805">Transcription regulation</keyword>
<keyword evidence="4" id="KW-0238">DNA-binding</keyword>